<dbReference type="SUPFAM" id="SSF55811">
    <property type="entry name" value="Nudix"/>
    <property type="match status" value="1"/>
</dbReference>
<evidence type="ECO:0000259" key="1">
    <source>
        <dbReference type="PROSITE" id="PS51462"/>
    </source>
</evidence>
<dbReference type="OrthoDB" id="6398375at2"/>
<organism evidence="2 3">
    <name type="scientific">Akkermansia glycaniphila</name>
    <dbReference type="NCBI Taxonomy" id="1679444"/>
    <lineage>
        <taxon>Bacteria</taxon>
        <taxon>Pseudomonadati</taxon>
        <taxon>Verrucomicrobiota</taxon>
        <taxon>Verrucomicrobiia</taxon>
        <taxon>Verrucomicrobiales</taxon>
        <taxon>Akkermansiaceae</taxon>
        <taxon>Akkermansia</taxon>
    </lineage>
</organism>
<dbReference type="InterPro" id="IPR000086">
    <property type="entry name" value="NUDIX_hydrolase_dom"/>
</dbReference>
<evidence type="ECO:0000313" key="3">
    <source>
        <dbReference type="Proteomes" id="UP000176204"/>
    </source>
</evidence>
<dbReference type="KEGG" id="agl:PYTT_1561"/>
<accession>A0A1C7PAA0</accession>
<keyword evidence="2" id="KW-0378">Hydrolase</keyword>
<name>A0A1C7PAA0_9BACT</name>
<proteinExistence type="predicted"/>
<feature type="domain" description="Nudix hydrolase" evidence="1">
    <location>
        <begin position="56"/>
        <end position="200"/>
    </location>
</feature>
<dbReference type="Proteomes" id="UP000176204">
    <property type="component" value="Chromosome I"/>
</dbReference>
<dbReference type="GO" id="GO:0016787">
    <property type="term" value="F:hydrolase activity"/>
    <property type="evidence" value="ECO:0007669"/>
    <property type="project" value="UniProtKB-KW"/>
</dbReference>
<gene>
    <name evidence="2" type="ORF">PYTT_1561</name>
</gene>
<protein>
    <submittedName>
        <fullName evidence="2">Nudix hydrolase domain-like</fullName>
    </submittedName>
</protein>
<dbReference type="PROSITE" id="PS51462">
    <property type="entry name" value="NUDIX"/>
    <property type="match status" value="1"/>
</dbReference>
<reference evidence="3" key="1">
    <citation type="submission" date="2016-09" db="EMBL/GenBank/DDBJ databases">
        <authorList>
            <person name="Koehorst J."/>
        </authorList>
    </citation>
    <scope>NUCLEOTIDE SEQUENCE [LARGE SCALE GENOMIC DNA]</scope>
</reference>
<evidence type="ECO:0000313" key="2">
    <source>
        <dbReference type="EMBL" id="SEH90095.1"/>
    </source>
</evidence>
<dbReference type="STRING" id="1679444.PYTT_1561"/>
<keyword evidence="3" id="KW-1185">Reference proteome</keyword>
<dbReference type="AlphaFoldDB" id="A0A1C7PAA0"/>
<dbReference type="RefSeq" id="WP_067777273.1">
    <property type="nucleotide sequence ID" value="NZ_LIGX01000035.1"/>
</dbReference>
<dbReference type="InterPro" id="IPR015797">
    <property type="entry name" value="NUDIX_hydrolase-like_dom_sf"/>
</dbReference>
<dbReference type="EMBL" id="LT629973">
    <property type="protein sequence ID" value="SEH90095.1"/>
    <property type="molecule type" value="Genomic_DNA"/>
</dbReference>
<dbReference type="Gene3D" id="3.90.79.10">
    <property type="entry name" value="Nucleoside Triphosphate Pyrophosphohydrolase"/>
    <property type="match status" value="1"/>
</dbReference>
<sequence length="200" mass="22212">MSRYHGEQVLVVPRTAFDAVGSFQGVNLAPEQYLRAFLQPGIAHYIDRELAENSPEYKQIIAYAIFRHNGRILAYTRGGSGGEARLHDKISVGIGGHINPVDGLADNLDTYMAGVEREIREELRIEGAYTQKLFAAINDDSNPVGSVHLGIVHCFDLETDQIAANETALANLRFHTLEELTGPSYERLETWSQLCVDALR</sequence>